<feature type="non-terminal residue" evidence="3">
    <location>
        <position position="211"/>
    </location>
</feature>
<dbReference type="VEuPathDB" id="VectorBase:ISCI006502"/>
<evidence type="ECO:0000313" key="5">
    <source>
        <dbReference type="Proteomes" id="UP000001555"/>
    </source>
</evidence>
<dbReference type="PANTHER" id="PTHR47272">
    <property type="entry name" value="DDE_TNP_1_7 DOMAIN-CONTAINING PROTEIN"/>
    <property type="match status" value="1"/>
</dbReference>
<dbReference type="EMBL" id="ABJB010763794">
    <property type="status" value="NOT_ANNOTATED_CDS"/>
    <property type="molecule type" value="Genomic_DNA"/>
</dbReference>
<keyword evidence="5" id="KW-1185">Reference proteome</keyword>
<dbReference type="STRING" id="6945.B7PN87"/>
<feature type="non-terminal residue" evidence="3">
    <location>
        <position position="1"/>
    </location>
</feature>
<evidence type="ECO:0000256" key="1">
    <source>
        <dbReference type="SAM" id="Phobius"/>
    </source>
</evidence>
<name>B7PN87_IXOSC</name>
<keyword evidence="1" id="KW-0472">Membrane</keyword>
<feature type="transmembrane region" description="Helical" evidence="1">
    <location>
        <begin position="164"/>
        <end position="184"/>
    </location>
</feature>
<dbReference type="VEuPathDB" id="VectorBase:ISCP_000907"/>
<dbReference type="InParanoid" id="B7PN87"/>
<reference evidence="4" key="2">
    <citation type="submission" date="2020-05" db="UniProtKB">
        <authorList>
            <consortium name="EnsemblMetazoa"/>
        </authorList>
    </citation>
    <scope>IDENTIFICATION</scope>
    <source>
        <strain evidence="4">wikel</strain>
    </source>
</reference>
<dbReference type="VEuPathDB" id="VectorBase:ISCW006502"/>
<evidence type="ECO:0000259" key="2">
    <source>
        <dbReference type="Pfam" id="PF13843"/>
    </source>
</evidence>
<proteinExistence type="predicted"/>
<keyword evidence="1" id="KW-0812">Transmembrane</keyword>
<accession>B7PN87</accession>
<sequence length="211" mass="24611">QAKQHNLFGWGGDVTLRMCEFIPQQKGYKIAADNYFTSLDLATELSKRGLEFVGTIRRNRLKDCRLKSENDLKKEGRGAFDYAVDNLKNIAVVRWYDNRAVTLVSNYVSAEPAGTMQRWGKKERKFIQVPQPGIVATYNRFMGGVDLLNYLIELYNFPIKSRRWYLYLFHHTLMIATVNAWLLYRRHSSQLKEKHVNLRRFQASIAESLIA</sequence>
<dbReference type="PaxDb" id="6945-B7PN87"/>
<evidence type="ECO:0000313" key="4">
    <source>
        <dbReference type="EnsemblMetazoa" id="ISCW006502-PA"/>
    </source>
</evidence>
<dbReference type="Proteomes" id="UP000001555">
    <property type="component" value="Unassembled WGS sequence"/>
</dbReference>
<evidence type="ECO:0000313" key="3">
    <source>
        <dbReference type="EMBL" id="EEC08059.1"/>
    </source>
</evidence>
<feature type="domain" description="PiggyBac transposable element-derived protein" evidence="2">
    <location>
        <begin position="11"/>
        <end position="181"/>
    </location>
</feature>
<dbReference type="AlphaFoldDB" id="B7PN87"/>
<organism>
    <name type="scientific">Ixodes scapularis</name>
    <name type="common">Black-legged tick</name>
    <name type="synonym">Deer tick</name>
    <dbReference type="NCBI Taxonomy" id="6945"/>
    <lineage>
        <taxon>Eukaryota</taxon>
        <taxon>Metazoa</taxon>
        <taxon>Ecdysozoa</taxon>
        <taxon>Arthropoda</taxon>
        <taxon>Chelicerata</taxon>
        <taxon>Arachnida</taxon>
        <taxon>Acari</taxon>
        <taxon>Parasitiformes</taxon>
        <taxon>Ixodida</taxon>
        <taxon>Ixodoidea</taxon>
        <taxon>Ixodidae</taxon>
        <taxon>Ixodinae</taxon>
        <taxon>Ixodes</taxon>
    </lineage>
</organism>
<reference evidence="3 5" key="1">
    <citation type="submission" date="2008-03" db="EMBL/GenBank/DDBJ databases">
        <title>Annotation of Ixodes scapularis.</title>
        <authorList>
            <consortium name="Ixodes scapularis Genome Project Consortium"/>
            <person name="Caler E."/>
            <person name="Hannick L.I."/>
            <person name="Bidwell S."/>
            <person name="Joardar V."/>
            <person name="Thiagarajan M."/>
            <person name="Amedeo P."/>
            <person name="Galinsky K.J."/>
            <person name="Schobel S."/>
            <person name="Inman J."/>
            <person name="Hostetler J."/>
            <person name="Miller J."/>
            <person name="Hammond M."/>
            <person name="Megy K."/>
            <person name="Lawson D."/>
            <person name="Kodira C."/>
            <person name="Sutton G."/>
            <person name="Meyer J."/>
            <person name="Hill C.A."/>
            <person name="Birren B."/>
            <person name="Nene V."/>
            <person name="Collins F."/>
            <person name="Alarcon-Chaidez F."/>
            <person name="Wikel S."/>
            <person name="Strausberg R."/>
        </authorList>
    </citation>
    <scope>NUCLEOTIDE SEQUENCE [LARGE SCALE GENOMIC DNA]</scope>
    <source>
        <strain evidence="5">Wikel</strain>
        <strain evidence="3">Wikel colony</strain>
    </source>
</reference>
<dbReference type="EMBL" id="DS751301">
    <property type="protein sequence ID" value="EEC08059.1"/>
    <property type="molecule type" value="Genomic_DNA"/>
</dbReference>
<dbReference type="HOGENOM" id="CLU_065229_2_1_1"/>
<dbReference type="EnsemblMetazoa" id="ISCW006502-RA">
    <property type="protein sequence ID" value="ISCW006502-PA"/>
    <property type="gene ID" value="ISCW006502"/>
</dbReference>
<keyword evidence="1" id="KW-1133">Transmembrane helix</keyword>
<dbReference type="InterPro" id="IPR029526">
    <property type="entry name" value="PGBD"/>
</dbReference>
<dbReference type="OrthoDB" id="118105at2759"/>
<protein>
    <recommendedName>
        <fullName evidence="2">PiggyBac transposable element-derived protein domain-containing protein</fullName>
    </recommendedName>
</protein>
<dbReference type="PANTHER" id="PTHR47272:SF1">
    <property type="entry name" value="PIGGYBAC TRANSPOSABLE ELEMENT-DERIVED PROTEIN 3-LIKE"/>
    <property type="match status" value="1"/>
</dbReference>
<dbReference type="Pfam" id="PF13843">
    <property type="entry name" value="DDE_Tnp_1_7"/>
    <property type="match status" value="1"/>
</dbReference>
<gene>
    <name evidence="3" type="ORF">IscW_ISCW006502</name>
</gene>